<feature type="repeat" description="WD" evidence="5">
    <location>
        <begin position="231"/>
        <end position="265"/>
    </location>
</feature>
<evidence type="ECO:0000313" key="8">
    <source>
        <dbReference type="Proteomes" id="UP000578531"/>
    </source>
</evidence>
<feature type="repeat" description="WD" evidence="5">
    <location>
        <begin position="105"/>
        <end position="146"/>
    </location>
</feature>
<comment type="caution">
    <text evidence="7">The sequence shown here is derived from an EMBL/GenBank/DDBJ whole genome shotgun (WGS) entry which is preliminary data.</text>
</comment>
<dbReference type="Pfam" id="PF00400">
    <property type="entry name" value="WD40"/>
    <property type="match status" value="4"/>
</dbReference>
<keyword evidence="2" id="KW-0507">mRNA processing</keyword>
<dbReference type="InterPro" id="IPR052234">
    <property type="entry name" value="U5_snRNP_Component"/>
</dbReference>
<dbReference type="GO" id="GO:0008380">
    <property type="term" value="P:RNA splicing"/>
    <property type="evidence" value="ECO:0007669"/>
    <property type="project" value="UniProtKB-KW"/>
</dbReference>
<sequence length="429" mass="45934">MSAAKRPASNSFGSSQMVVKRQKSNTDINGKAVAVTNGGSGSGALIQAVPRTSGLQAPIMELTGHFGEVFAVRFDPSGQYIASGSMDRSIMLWRTYGSCENYGILNGHKGAVLDLHWSRSSSNVFSASADTTLASWDLETGLRIRRHEGHEEIVNCLTASPRGEEILISGSDDGCVGIWDPRVKRAVDFIETDFPITSVAVAEAGNEIYTGGIDCDILAYDIRKKAVAYRMPGHTDTVTSLSISPDSQSLLSYSHDGLARTWDVRPFAPVDRSLKSFAGAPVGVERNLVRACWDGKGDRVGVGSGDGTVCVWEARTSKLVYKLPGHRGTVNDVRFAPGDEPISESALSDLAGTSLMGGSCERLLRSKFNTRRIGDLALIKSVVNLTSMPVLCSRKSPTSPAPDALSNAHRPFTSIAADSATFPKRFRSS</sequence>
<dbReference type="InterPro" id="IPR019775">
    <property type="entry name" value="WD40_repeat_CS"/>
</dbReference>
<dbReference type="SMART" id="SM00320">
    <property type="entry name" value="WD40"/>
    <property type="match status" value="6"/>
</dbReference>
<feature type="region of interest" description="Disordered" evidence="6">
    <location>
        <begin position="1"/>
        <end position="25"/>
    </location>
</feature>
<accession>A0A8H6FZB2</accession>
<dbReference type="OrthoDB" id="1068471at2759"/>
<evidence type="ECO:0000256" key="3">
    <source>
        <dbReference type="ARBA" id="ARBA00022737"/>
    </source>
</evidence>
<dbReference type="InterPro" id="IPR015943">
    <property type="entry name" value="WD40/YVTN_repeat-like_dom_sf"/>
</dbReference>
<dbReference type="InterPro" id="IPR020472">
    <property type="entry name" value="WD40_PAC1"/>
</dbReference>
<reference evidence="7 8" key="1">
    <citation type="journal article" date="2020" name="Genomics">
        <title>Complete, high-quality genomes from long-read metagenomic sequencing of two wolf lichen thalli reveals enigmatic genome architecture.</title>
        <authorList>
            <person name="McKenzie S.K."/>
            <person name="Walston R.F."/>
            <person name="Allen J.L."/>
        </authorList>
    </citation>
    <scope>NUCLEOTIDE SEQUENCE [LARGE SCALE GENOMIC DNA]</scope>
    <source>
        <strain evidence="7">WasteWater2</strain>
    </source>
</reference>
<feature type="repeat" description="WD" evidence="5">
    <location>
        <begin position="62"/>
        <end position="93"/>
    </location>
</feature>
<evidence type="ECO:0000256" key="6">
    <source>
        <dbReference type="SAM" id="MobiDB-lite"/>
    </source>
</evidence>
<dbReference type="GO" id="GO:0071013">
    <property type="term" value="C:catalytic step 2 spliceosome"/>
    <property type="evidence" value="ECO:0007669"/>
    <property type="project" value="TreeGrafter"/>
</dbReference>
<dbReference type="RefSeq" id="XP_037166891.1">
    <property type="nucleotide sequence ID" value="XM_037306381.1"/>
</dbReference>
<gene>
    <name evidence="7" type="ORF">HO173_004457</name>
</gene>
<keyword evidence="8" id="KW-1185">Reference proteome</keyword>
<evidence type="ECO:0000256" key="2">
    <source>
        <dbReference type="ARBA" id="ARBA00022664"/>
    </source>
</evidence>
<dbReference type="GO" id="GO:0006397">
    <property type="term" value="P:mRNA processing"/>
    <property type="evidence" value="ECO:0007669"/>
    <property type="project" value="UniProtKB-KW"/>
</dbReference>
<dbReference type="CDD" id="cd00200">
    <property type="entry name" value="WD40"/>
    <property type="match status" value="1"/>
</dbReference>
<dbReference type="GO" id="GO:0003723">
    <property type="term" value="F:RNA binding"/>
    <property type="evidence" value="ECO:0007669"/>
    <property type="project" value="TreeGrafter"/>
</dbReference>
<dbReference type="InterPro" id="IPR001680">
    <property type="entry name" value="WD40_rpt"/>
</dbReference>
<proteinExistence type="predicted"/>
<evidence type="ECO:0000256" key="4">
    <source>
        <dbReference type="ARBA" id="ARBA00023187"/>
    </source>
</evidence>
<feature type="repeat" description="WD" evidence="5">
    <location>
        <begin position="147"/>
        <end position="180"/>
    </location>
</feature>
<dbReference type="GeneID" id="59286122"/>
<evidence type="ECO:0000256" key="1">
    <source>
        <dbReference type="ARBA" id="ARBA00022574"/>
    </source>
</evidence>
<dbReference type="Proteomes" id="UP000578531">
    <property type="component" value="Unassembled WGS sequence"/>
</dbReference>
<dbReference type="Gene3D" id="2.130.10.10">
    <property type="entry name" value="YVTN repeat-like/Quinoprotein amine dehydrogenase"/>
    <property type="match status" value="1"/>
</dbReference>
<dbReference type="PROSITE" id="PS00678">
    <property type="entry name" value="WD_REPEATS_1"/>
    <property type="match status" value="1"/>
</dbReference>
<dbReference type="AlphaFoldDB" id="A0A8H6FZB2"/>
<dbReference type="SUPFAM" id="SSF50978">
    <property type="entry name" value="WD40 repeat-like"/>
    <property type="match status" value="1"/>
</dbReference>
<dbReference type="PRINTS" id="PR00320">
    <property type="entry name" value="GPROTEINBRPT"/>
</dbReference>
<dbReference type="PANTHER" id="PTHR44006">
    <property type="entry name" value="U5 SMALL NUCLEAR RIBONUCLEOPROTEIN 40 KDA PROTEIN"/>
    <property type="match status" value="1"/>
</dbReference>
<evidence type="ECO:0000313" key="7">
    <source>
        <dbReference type="EMBL" id="KAF6237567.1"/>
    </source>
</evidence>
<evidence type="ECO:0000256" key="5">
    <source>
        <dbReference type="PROSITE-ProRule" id="PRU00221"/>
    </source>
</evidence>
<keyword evidence="3" id="KW-0677">Repeat</keyword>
<keyword evidence="1 5" id="KW-0853">WD repeat</keyword>
<name>A0A8H6FZB2_9LECA</name>
<organism evidence="7 8">
    <name type="scientific">Letharia columbiana</name>
    <dbReference type="NCBI Taxonomy" id="112416"/>
    <lineage>
        <taxon>Eukaryota</taxon>
        <taxon>Fungi</taxon>
        <taxon>Dikarya</taxon>
        <taxon>Ascomycota</taxon>
        <taxon>Pezizomycotina</taxon>
        <taxon>Lecanoromycetes</taxon>
        <taxon>OSLEUM clade</taxon>
        <taxon>Lecanoromycetidae</taxon>
        <taxon>Lecanorales</taxon>
        <taxon>Lecanorineae</taxon>
        <taxon>Parmeliaceae</taxon>
        <taxon>Letharia</taxon>
    </lineage>
</organism>
<dbReference type="PANTHER" id="PTHR44006:SF1">
    <property type="entry name" value="U5 SMALL NUCLEAR RIBONUCLEOPROTEIN 40 KDA PROTEIN"/>
    <property type="match status" value="1"/>
</dbReference>
<dbReference type="PROSITE" id="PS50082">
    <property type="entry name" value="WD_REPEATS_2"/>
    <property type="match status" value="4"/>
</dbReference>
<feature type="compositionally biased region" description="Polar residues" evidence="6">
    <location>
        <begin position="8"/>
        <end position="17"/>
    </location>
</feature>
<protein>
    <submittedName>
        <fullName evidence="7">Uncharacterized protein</fullName>
    </submittedName>
</protein>
<keyword evidence="4" id="KW-0508">mRNA splicing</keyword>
<dbReference type="PROSITE" id="PS50294">
    <property type="entry name" value="WD_REPEATS_REGION"/>
    <property type="match status" value="4"/>
</dbReference>
<dbReference type="EMBL" id="JACCJC010000014">
    <property type="protein sequence ID" value="KAF6237567.1"/>
    <property type="molecule type" value="Genomic_DNA"/>
</dbReference>
<dbReference type="InterPro" id="IPR036322">
    <property type="entry name" value="WD40_repeat_dom_sf"/>
</dbReference>